<dbReference type="RefSeq" id="WP_102768532.1">
    <property type="nucleotide sequence ID" value="NZ_POSP01000003.1"/>
</dbReference>
<dbReference type="OrthoDB" id="8703329at2"/>
<feature type="transmembrane region" description="Helical" evidence="1">
    <location>
        <begin position="229"/>
        <end position="249"/>
    </location>
</feature>
<keyword evidence="3" id="KW-1185">Reference proteome</keyword>
<feature type="transmembrane region" description="Helical" evidence="1">
    <location>
        <begin position="179"/>
        <end position="198"/>
    </location>
</feature>
<dbReference type="EMBL" id="POSP01000003">
    <property type="protein sequence ID" value="PND38614.1"/>
    <property type="molecule type" value="Genomic_DNA"/>
</dbReference>
<gene>
    <name evidence="2" type="ORF">C1O66_14495</name>
</gene>
<feature type="transmembrane region" description="Helical" evidence="1">
    <location>
        <begin position="138"/>
        <end position="159"/>
    </location>
</feature>
<feature type="transmembrane region" description="Helical" evidence="1">
    <location>
        <begin position="261"/>
        <end position="278"/>
    </location>
</feature>
<feature type="transmembrane region" description="Helical" evidence="1">
    <location>
        <begin position="90"/>
        <end position="113"/>
    </location>
</feature>
<keyword evidence="1" id="KW-0812">Transmembrane</keyword>
<sequence>MNMPALLTPAPDLRGQLRTGARLASQWRLLLLWLLALALPWLLALLPLWRALAAQLDQSLAAKRLVDGFELPVLAEAVMGLGPNGFGASALLSSVLLLALLLPWLSGCLIAVVRSPQPLGFMALLQGGLREYGRMTRLWLWALCLLGAVAALGGGLMHWVGEKTALMQLEAEADRWSQAVMLFTGLLFLLVHASLDAARARLALEPQRRSVFKAWRLATRDLWRQPRRIGVYLLITALGLLAAALIGLLRVQLAPVGAGSQLLALAMGQLLVLSLVWMRCARVFALAAAGRLD</sequence>
<comment type="caution">
    <text evidence="2">The sequence shown here is derived from an EMBL/GenBank/DDBJ whole genome shotgun (WGS) entry which is preliminary data.</text>
</comment>
<evidence type="ECO:0000313" key="2">
    <source>
        <dbReference type="EMBL" id="PND38614.1"/>
    </source>
</evidence>
<keyword evidence="1" id="KW-0472">Membrane</keyword>
<organism evidence="2 3">
    <name type="scientific">Kinneretia aquatilis</name>
    <dbReference type="NCBI Taxonomy" id="2070761"/>
    <lineage>
        <taxon>Bacteria</taxon>
        <taxon>Pseudomonadati</taxon>
        <taxon>Pseudomonadota</taxon>
        <taxon>Betaproteobacteria</taxon>
        <taxon>Burkholderiales</taxon>
        <taxon>Sphaerotilaceae</taxon>
        <taxon>Roseateles</taxon>
    </lineage>
</organism>
<dbReference type="AlphaFoldDB" id="A0A2N8KYT9"/>
<evidence type="ECO:0000256" key="1">
    <source>
        <dbReference type="SAM" id="Phobius"/>
    </source>
</evidence>
<keyword evidence="1" id="KW-1133">Transmembrane helix</keyword>
<proteinExistence type="predicted"/>
<name>A0A2N8KYT9_9BURK</name>
<protein>
    <submittedName>
        <fullName evidence="2">Uncharacterized protein</fullName>
    </submittedName>
</protein>
<dbReference type="Proteomes" id="UP000235916">
    <property type="component" value="Unassembled WGS sequence"/>
</dbReference>
<reference evidence="2 3" key="1">
    <citation type="submission" date="2018-01" db="EMBL/GenBank/DDBJ databases">
        <title>Draft genome sequence of Paucibacter aquatile CR182 isolated from freshwater of the Nakdong River.</title>
        <authorList>
            <person name="Choi A."/>
            <person name="Chung E.J."/>
        </authorList>
    </citation>
    <scope>NUCLEOTIDE SEQUENCE [LARGE SCALE GENOMIC DNA]</scope>
    <source>
        <strain evidence="2 3">CR182</strain>
    </source>
</reference>
<accession>A0A2N8KYT9</accession>
<evidence type="ECO:0000313" key="3">
    <source>
        <dbReference type="Proteomes" id="UP000235916"/>
    </source>
</evidence>